<dbReference type="SMART" id="SM00481">
    <property type="entry name" value="POLIIIAc"/>
    <property type="match status" value="1"/>
</dbReference>
<dbReference type="NCBIfam" id="NF047791">
    <property type="entry name" value="RNaseRnm"/>
    <property type="match status" value="1"/>
</dbReference>
<feature type="domain" description="Polymerase/histidinol phosphatase N-terminal" evidence="1">
    <location>
        <begin position="12"/>
        <end position="79"/>
    </location>
</feature>
<protein>
    <submittedName>
        <fullName evidence="2">PHP domain-containing protein</fullName>
    </submittedName>
</protein>
<dbReference type="Proteomes" id="UP001177597">
    <property type="component" value="Chromosome"/>
</dbReference>
<dbReference type="Gene3D" id="3.20.20.140">
    <property type="entry name" value="Metal-dependent hydrolases"/>
    <property type="match status" value="1"/>
</dbReference>
<organism evidence="2 3">
    <name type="scientific">Arsenophonus nasoniae</name>
    <name type="common">son-killer infecting Nasonia vitripennis</name>
    <dbReference type="NCBI Taxonomy" id="638"/>
    <lineage>
        <taxon>Bacteria</taxon>
        <taxon>Pseudomonadati</taxon>
        <taxon>Pseudomonadota</taxon>
        <taxon>Gammaproteobacteria</taxon>
        <taxon>Enterobacterales</taxon>
        <taxon>Morganellaceae</taxon>
        <taxon>Arsenophonus</taxon>
    </lineage>
</organism>
<dbReference type="InterPro" id="IPR003141">
    <property type="entry name" value="Pol/His_phosphatase_N"/>
</dbReference>
<dbReference type="PANTHER" id="PTHR42924">
    <property type="entry name" value="EXONUCLEASE"/>
    <property type="match status" value="1"/>
</dbReference>
<dbReference type="RefSeq" id="WP_280628624.1">
    <property type="nucleotide sequence ID" value="NZ_CP123498.1"/>
</dbReference>
<evidence type="ECO:0000313" key="2">
    <source>
        <dbReference type="EMBL" id="WGL94285.1"/>
    </source>
</evidence>
<proteinExistence type="predicted"/>
<sequence>MVQNNETLSVIYDLHSHTKASDGDLTPVELVDRAVLMGVDVLAITDHDTVNGILPAWQYIDEKNKPLTLIAGVEISTLWQKIEIHILGLNINLDASCLKHLLAMQTARRNQRGEKIGDKLEKFGIPDAWLNAKAYAAGGQVTRSHFARYIMDYAKQKSIGHVFKKYLTRGKPGYVPADWCELDEAIEVIHQAGGVAVLAHPGRYSLSAKWQKRLVLYFKQQQGDAIEIAQCQQSPDERKNLTELAKLHGLYASVGSDFHRPCAWTELGRNLWLPAGVVPVWQTWR</sequence>
<evidence type="ECO:0000259" key="1">
    <source>
        <dbReference type="SMART" id="SM00481"/>
    </source>
</evidence>
<dbReference type="AlphaFoldDB" id="A0AA95GDP3"/>
<dbReference type="CDD" id="cd07438">
    <property type="entry name" value="PHP_HisPPase_AMP"/>
    <property type="match status" value="1"/>
</dbReference>
<dbReference type="GO" id="GO:0004534">
    <property type="term" value="F:5'-3' RNA exonuclease activity"/>
    <property type="evidence" value="ECO:0007669"/>
    <property type="project" value="TreeGrafter"/>
</dbReference>
<dbReference type="GO" id="GO:0035312">
    <property type="term" value="F:5'-3' DNA exonuclease activity"/>
    <property type="evidence" value="ECO:0007669"/>
    <property type="project" value="TreeGrafter"/>
</dbReference>
<gene>
    <name evidence="2" type="ORF">QE207_11090</name>
</gene>
<dbReference type="InterPro" id="IPR016195">
    <property type="entry name" value="Pol/histidinol_Pase-like"/>
</dbReference>
<dbReference type="InterPro" id="IPR052018">
    <property type="entry name" value="PHP_domain"/>
</dbReference>
<accession>A0AA95GDP3</accession>
<name>A0AA95GDP3_9GAMM</name>
<dbReference type="Pfam" id="PF02811">
    <property type="entry name" value="PHP"/>
    <property type="match status" value="1"/>
</dbReference>
<dbReference type="EMBL" id="CP123498">
    <property type="protein sequence ID" value="WGL94285.1"/>
    <property type="molecule type" value="Genomic_DNA"/>
</dbReference>
<dbReference type="PANTHER" id="PTHR42924:SF3">
    <property type="entry name" value="POLYMERASE_HISTIDINOL PHOSPHATASE N-TERMINAL DOMAIN-CONTAINING PROTEIN"/>
    <property type="match status" value="1"/>
</dbReference>
<dbReference type="SUPFAM" id="SSF89550">
    <property type="entry name" value="PHP domain-like"/>
    <property type="match status" value="1"/>
</dbReference>
<reference evidence="2" key="1">
    <citation type="submission" date="2023-04" db="EMBL/GenBank/DDBJ databases">
        <title>Genome dynamics across the evolutionary transition to endosymbiosis.</title>
        <authorList>
            <person name="Siozios S."/>
            <person name="Nadal-Jimenez P."/>
            <person name="Azagi T."/>
            <person name="Sprong H."/>
            <person name="Frost C.L."/>
            <person name="Parratt S.R."/>
            <person name="Taylor G."/>
            <person name="Brettell L."/>
            <person name="Lew K.C."/>
            <person name="Croft L."/>
            <person name="King K.C."/>
            <person name="Brockhurst M.A."/>
            <person name="Hypsa V."/>
            <person name="Novakova E."/>
            <person name="Darby A.C."/>
            <person name="Hurst G.D.D."/>
        </authorList>
    </citation>
    <scope>NUCLEOTIDE SEQUENCE</scope>
    <source>
        <strain evidence="2">AIh</strain>
    </source>
</reference>
<evidence type="ECO:0000313" key="3">
    <source>
        <dbReference type="Proteomes" id="UP001177597"/>
    </source>
</evidence>
<dbReference type="InterPro" id="IPR004013">
    <property type="entry name" value="PHP_dom"/>
</dbReference>
<dbReference type="Gene3D" id="1.10.150.650">
    <property type="match status" value="1"/>
</dbReference>